<feature type="transmembrane region" description="Helical" evidence="5">
    <location>
        <begin position="493"/>
        <end position="513"/>
    </location>
</feature>
<evidence type="ECO:0000313" key="7">
    <source>
        <dbReference type="EMBL" id="SEH94531.1"/>
    </source>
</evidence>
<organism evidence="7 8">
    <name type="scientific">Akkermansia glycaniphila</name>
    <dbReference type="NCBI Taxonomy" id="1679444"/>
    <lineage>
        <taxon>Bacteria</taxon>
        <taxon>Pseudomonadati</taxon>
        <taxon>Verrucomicrobiota</taxon>
        <taxon>Verrucomicrobiia</taxon>
        <taxon>Verrucomicrobiales</taxon>
        <taxon>Akkermansiaceae</taxon>
        <taxon>Akkermansia</taxon>
    </lineage>
</organism>
<keyword evidence="4 5" id="KW-0472">Membrane</keyword>
<protein>
    <submittedName>
        <fullName evidence="7">Major facilitator superfamily</fullName>
    </submittedName>
</protein>
<feature type="transmembrane region" description="Helical" evidence="5">
    <location>
        <begin position="339"/>
        <end position="359"/>
    </location>
</feature>
<keyword evidence="2 5" id="KW-0812">Transmembrane</keyword>
<proteinExistence type="predicted"/>
<dbReference type="InterPro" id="IPR020846">
    <property type="entry name" value="MFS_dom"/>
</dbReference>
<feature type="transmembrane region" description="Helical" evidence="5">
    <location>
        <begin position="121"/>
        <end position="139"/>
    </location>
</feature>
<feature type="transmembrane region" description="Helical" evidence="5">
    <location>
        <begin position="60"/>
        <end position="81"/>
    </location>
</feature>
<evidence type="ECO:0000313" key="8">
    <source>
        <dbReference type="Proteomes" id="UP000176204"/>
    </source>
</evidence>
<dbReference type="GO" id="GO:0016020">
    <property type="term" value="C:membrane"/>
    <property type="evidence" value="ECO:0007669"/>
    <property type="project" value="UniProtKB-SubCell"/>
</dbReference>
<feature type="transmembrane region" description="Helical" evidence="5">
    <location>
        <begin position="309"/>
        <end position="332"/>
    </location>
</feature>
<dbReference type="EMBL" id="LT629973">
    <property type="protein sequence ID" value="SEH94531.1"/>
    <property type="molecule type" value="Genomic_DNA"/>
</dbReference>
<dbReference type="PANTHER" id="PTHR42718:SF35">
    <property type="entry name" value="BLL0718 PROTEIN"/>
    <property type="match status" value="1"/>
</dbReference>
<sequence>MDAEDESRVKESTAERMRRRVLVLLAFGCTILTFINMGSITAATPDLSGTFVVGVLDVSWSGAACPLGTALSFSVASYLWARIGLRRALRFGLLLMVGGSALALVADHFLMMIVARLVQGFGGGLALAYGAGVMAAALPREALAWPMGLRLYSLGMASCISPVVGCFLVQYGSWRMLFVLTGAAALLMALVTSIFVPNARIPKQGKFDWFSFLSLGMSCLCMLMVLIDGETEGWTSPYVMAWGYGAFCFLALTAISCLNHKSPLLDFSVLKNYRFMCALIASLCNIFCVCWIRAGTVQFMRNTMSYDPVHIALVFSVLVASFCVGAACVLPLMVRGKLALRVGMMAGLLGLSGAAFLLARLHTGSSWLDVAWPLAVFGVGYAFCINTGSPLIMRGVPPERAASSARTMHTVRFLFIALFASSVSTVLAHMKTNYQFSVAEQTREGSPGAVATMDMWQRHFADAGQTAGQVHAGANAVLNKAVSLQSQIFSTDYFYLCIAMVGAAGVLFALFCFRVRANQPTNA</sequence>
<evidence type="ECO:0000259" key="6">
    <source>
        <dbReference type="PROSITE" id="PS50850"/>
    </source>
</evidence>
<gene>
    <name evidence="7" type="ORF">PYTT_1959</name>
</gene>
<dbReference type="InterPro" id="IPR036259">
    <property type="entry name" value="MFS_trans_sf"/>
</dbReference>
<dbReference type="InterPro" id="IPR011701">
    <property type="entry name" value="MFS"/>
</dbReference>
<feature type="transmembrane region" description="Helical" evidence="5">
    <location>
        <begin position="272"/>
        <end position="294"/>
    </location>
</feature>
<dbReference type="RefSeq" id="WP_067777930.1">
    <property type="nucleotide sequence ID" value="NZ_LIGX01000041.1"/>
</dbReference>
<feature type="transmembrane region" description="Helical" evidence="5">
    <location>
        <begin position="209"/>
        <end position="227"/>
    </location>
</feature>
<feature type="transmembrane region" description="Helical" evidence="5">
    <location>
        <begin position="177"/>
        <end position="197"/>
    </location>
</feature>
<feature type="transmembrane region" description="Helical" evidence="5">
    <location>
        <begin position="21"/>
        <end position="40"/>
    </location>
</feature>
<dbReference type="STRING" id="1679444.PYTT_1959"/>
<evidence type="ECO:0000256" key="4">
    <source>
        <dbReference type="ARBA" id="ARBA00023136"/>
    </source>
</evidence>
<keyword evidence="3 5" id="KW-1133">Transmembrane helix</keyword>
<comment type="subcellular location">
    <subcellularLocation>
        <location evidence="1">Membrane</location>
        <topology evidence="1">Multi-pass membrane protein</topology>
    </subcellularLocation>
</comment>
<dbReference type="PROSITE" id="PS50850">
    <property type="entry name" value="MFS"/>
    <property type="match status" value="1"/>
</dbReference>
<dbReference type="OrthoDB" id="102502at2"/>
<dbReference type="PANTHER" id="PTHR42718">
    <property type="entry name" value="MAJOR FACILITATOR SUPERFAMILY MULTIDRUG TRANSPORTER MFSC"/>
    <property type="match status" value="1"/>
</dbReference>
<evidence type="ECO:0000256" key="2">
    <source>
        <dbReference type="ARBA" id="ARBA00022692"/>
    </source>
</evidence>
<name>A0A1C7P966_9BACT</name>
<feature type="transmembrane region" description="Helical" evidence="5">
    <location>
        <begin position="151"/>
        <end position="171"/>
    </location>
</feature>
<dbReference type="Proteomes" id="UP000176204">
    <property type="component" value="Chromosome I"/>
</dbReference>
<evidence type="ECO:0000256" key="3">
    <source>
        <dbReference type="ARBA" id="ARBA00022989"/>
    </source>
</evidence>
<dbReference type="KEGG" id="agl:PYTT_1959"/>
<feature type="transmembrane region" description="Helical" evidence="5">
    <location>
        <begin position="371"/>
        <end position="392"/>
    </location>
</feature>
<dbReference type="GO" id="GO:0022857">
    <property type="term" value="F:transmembrane transporter activity"/>
    <property type="evidence" value="ECO:0007669"/>
    <property type="project" value="InterPro"/>
</dbReference>
<evidence type="ECO:0000256" key="5">
    <source>
        <dbReference type="SAM" id="Phobius"/>
    </source>
</evidence>
<feature type="domain" description="Major facilitator superfamily (MFS) profile" evidence="6">
    <location>
        <begin position="22"/>
        <end position="517"/>
    </location>
</feature>
<dbReference type="Pfam" id="PF07690">
    <property type="entry name" value="MFS_1"/>
    <property type="match status" value="1"/>
</dbReference>
<feature type="transmembrane region" description="Helical" evidence="5">
    <location>
        <begin position="413"/>
        <end position="430"/>
    </location>
</feature>
<evidence type="ECO:0000256" key="1">
    <source>
        <dbReference type="ARBA" id="ARBA00004141"/>
    </source>
</evidence>
<reference evidence="8" key="1">
    <citation type="submission" date="2016-09" db="EMBL/GenBank/DDBJ databases">
        <authorList>
            <person name="Koehorst J."/>
        </authorList>
    </citation>
    <scope>NUCLEOTIDE SEQUENCE [LARGE SCALE GENOMIC DNA]</scope>
</reference>
<feature type="transmembrane region" description="Helical" evidence="5">
    <location>
        <begin position="93"/>
        <end position="115"/>
    </location>
</feature>
<dbReference type="AlphaFoldDB" id="A0A1C7P966"/>
<dbReference type="Gene3D" id="1.20.1250.20">
    <property type="entry name" value="MFS general substrate transporter like domains"/>
    <property type="match status" value="1"/>
</dbReference>
<dbReference type="SUPFAM" id="SSF103473">
    <property type="entry name" value="MFS general substrate transporter"/>
    <property type="match status" value="1"/>
</dbReference>
<feature type="transmembrane region" description="Helical" evidence="5">
    <location>
        <begin position="239"/>
        <end position="260"/>
    </location>
</feature>
<keyword evidence="8" id="KW-1185">Reference proteome</keyword>
<accession>A0A1C7P966</accession>